<keyword evidence="3" id="KW-0378">Hydrolase</keyword>
<dbReference type="WBParaSite" id="Pan_g22693.t1">
    <property type="protein sequence ID" value="Pan_g22693.t1"/>
    <property type="gene ID" value="Pan_g22693"/>
</dbReference>
<dbReference type="SMART" id="SM00847">
    <property type="entry name" value="HA2"/>
    <property type="match status" value="1"/>
</dbReference>
<keyword evidence="10" id="KW-1185">Reference proteome</keyword>
<dbReference type="Pfam" id="PF00271">
    <property type="entry name" value="Helicase_C"/>
    <property type="match status" value="1"/>
</dbReference>
<dbReference type="GO" id="GO:0005730">
    <property type="term" value="C:nucleolus"/>
    <property type="evidence" value="ECO:0007669"/>
    <property type="project" value="TreeGrafter"/>
</dbReference>
<dbReference type="GO" id="GO:0003724">
    <property type="term" value="F:RNA helicase activity"/>
    <property type="evidence" value="ECO:0007669"/>
    <property type="project" value="UniProtKB-EC"/>
</dbReference>
<protein>
    <recommendedName>
        <fullName evidence="1">RNA helicase</fullName>
        <ecNumber evidence="1">3.6.4.13</ecNumber>
    </recommendedName>
</protein>
<proteinExistence type="predicted"/>
<organism evidence="10 11">
    <name type="scientific">Panagrellus redivivus</name>
    <name type="common">Microworm</name>
    <dbReference type="NCBI Taxonomy" id="6233"/>
    <lineage>
        <taxon>Eukaryota</taxon>
        <taxon>Metazoa</taxon>
        <taxon>Ecdysozoa</taxon>
        <taxon>Nematoda</taxon>
        <taxon>Chromadorea</taxon>
        <taxon>Rhabditida</taxon>
        <taxon>Tylenchina</taxon>
        <taxon>Panagrolaimomorpha</taxon>
        <taxon>Panagrolaimoidea</taxon>
        <taxon>Panagrolaimidae</taxon>
        <taxon>Panagrellus</taxon>
    </lineage>
</organism>
<dbReference type="PROSITE" id="PS51192">
    <property type="entry name" value="HELICASE_ATP_BIND_1"/>
    <property type="match status" value="1"/>
</dbReference>
<comment type="catalytic activity">
    <reaction evidence="6">
        <text>ATP + H2O = ADP + phosphate + H(+)</text>
        <dbReference type="Rhea" id="RHEA:13065"/>
        <dbReference type="ChEBI" id="CHEBI:15377"/>
        <dbReference type="ChEBI" id="CHEBI:15378"/>
        <dbReference type="ChEBI" id="CHEBI:30616"/>
        <dbReference type="ChEBI" id="CHEBI:43474"/>
        <dbReference type="ChEBI" id="CHEBI:456216"/>
        <dbReference type="EC" id="3.6.4.13"/>
    </reaction>
</comment>
<dbReference type="PROSITE" id="PS51194">
    <property type="entry name" value="HELICASE_CTER"/>
    <property type="match status" value="1"/>
</dbReference>
<evidence type="ECO:0000256" key="7">
    <source>
        <dbReference type="SAM" id="MobiDB-lite"/>
    </source>
</evidence>
<sequence length="703" mass="78415">MKRIKELKGESSKPVTAKSNGVSNGAALREFAAKLPVREVAKEVLKVVQENPVSIIIGETGSGKSTQIPQILLDHLPSCSKIAVTQPRRFAARALAQRIADERDQTLGGEIGYAFRFERVTDPTTKITFMTDGILLNEALKDPFLEEYDVIIVDEAHERALHTDMLLMMLKLVLRGKKKRERELRVIVMSATLDPGKFSKFFEAPVYYISGRSFSTSLFYLPSPALNEHSYVANAVETVFTLNETEPKNHGILVFLPGVDEINAAARLTKERSDAKNLGIISYPLYSAQSTLKQQYIYRDYPRVRKVIYATNIAETSMTIPGIRIVIDSGKVKQNDYNATKGIENLRIVNISQAQAVQRAGRAGREGPGKCYRLYAAAEFDKMLPSQVPEVCRSNLCSLLLPFYSFGMRRMKSVFFIDDPSPTALKTAITTLLRNRLITPCDSPNNSKFRKNGLLNGLANGHPSGSVSASSSDSDAYSDVLKKCYKLTPDGEKLVNFPIDPVHGRILLQAMRNGCVSEAITILAFMSSDSPFVNDGPESGDSNMTEMRRKFDDNEGDHVRMLKIFDFYKKNKGNNKVGPAFHTIGLNETRLSHIMAARKQLIELFKKHFTDSPIMSCGTDYSRLRRSIAEALYTNVCVYDADKRAYQLLSDRKSYCKIHPSSCLGRVRANAIVFTTMMETTDCYANDVSLIDLDWVKSLVGSS</sequence>
<reference evidence="10" key="1">
    <citation type="journal article" date="2013" name="Genetics">
        <title>The draft genome and transcriptome of Panagrellus redivivus are shaped by the harsh demands of a free-living lifestyle.</title>
        <authorList>
            <person name="Srinivasan J."/>
            <person name="Dillman A.R."/>
            <person name="Macchietto M.G."/>
            <person name="Heikkinen L."/>
            <person name="Lakso M."/>
            <person name="Fracchia K.M."/>
            <person name="Antoshechkin I."/>
            <person name="Mortazavi A."/>
            <person name="Wong G."/>
            <person name="Sternberg P.W."/>
        </authorList>
    </citation>
    <scope>NUCLEOTIDE SEQUENCE [LARGE SCALE GENOMIC DNA]</scope>
    <source>
        <strain evidence="10">MT8872</strain>
    </source>
</reference>
<feature type="domain" description="Helicase ATP-binding" evidence="8">
    <location>
        <begin position="45"/>
        <end position="211"/>
    </location>
</feature>
<name>A0A7E4VNH0_PANRE</name>
<dbReference type="EC" id="3.6.4.13" evidence="1"/>
<evidence type="ECO:0000259" key="8">
    <source>
        <dbReference type="PROSITE" id="PS51192"/>
    </source>
</evidence>
<dbReference type="InterPro" id="IPR011545">
    <property type="entry name" value="DEAD/DEAH_box_helicase_dom"/>
</dbReference>
<keyword evidence="2" id="KW-0547">Nucleotide-binding</keyword>
<dbReference type="CDD" id="cd17917">
    <property type="entry name" value="DEXHc_RHA-like"/>
    <property type="match status" value="1"/>
</dbReference>
<dbReference type="Gene3D" id="1.20.120.1080">
    <property type="match status" value="1"/>
</dbReference>
<keyword evidence="4" id="KW-0347">Helicase</keyword>
<dbReference type="InterPro" id="IPR027417">
    <property type="entry name" value="P-loop_NTPase"/>
</dbReference>
<dbReference type="GO" id="GO:0003725">
    <property type="term" value="F:double-stranded RNA binding"/>
    <property type="evidence" value="ECO:0007669"/>
    <property type="project" value="TreeGrafter"/>
</dbReference>
<dbReference type="InterPro" id="IPR007502">
    <property type="entry name" value="Helicase-assoc_dom"/>
</dbReference>
<evidence type="ECO:0000259" key="9">
    <source>
        <dbReference type="PROSITE" id="PS51194"/>
    </source>
</evidence>
<keyword evidence="5" id="KW-0067">ATP-binding</keyword>
<dbReference type="SMART" id="SM00490">
    <property type="entry name" value="HELICc"/>
    <property type="match status" value="1"/>
</dbReference>
<dbReference type="PANTHER" id="PTHR18934">
    <property type="entry name" value="ATP-DEPENDENT RNA HELICASE"/>
    <property type="match status" value="1"/>
</dbReference>
<dbReference type="Pfam" id="PF00270">
    <property type="entry name" value="DEAD"/>
    <property type="match status" value="1"/>
</dbReference>
<dbReference type="InterPro" id="IPR011709">
    <property type="entry name" value="DEAD-box_helicase_OB_fold"/>
</dbReference>
<evidence type="ECO:0000256" key="6">
    <source>
        <dbReference type="ARBA" id="ARBA00047984"/>
    </source>
</evidence>
<evidence type="ECO:0000256" key="2">
    <source>
        <dbReference type="ARBA" id="ARBA00022741"/>
    </source>
</evidence>
<dbReference type="Pfam" id="PF21010">
    <property type="entry name" value="HA2_C"/>
    <property type="match status" value="1"/>
</dbReference>
<feature type="domain" description="Helicase C-terminal" evidence="9">
    <location>
        <begin position="235"/>
        <end position="407"/>
    </location>
</feature>
<evidence type="ECO:0000313" key="11">
    <source>
        <dbReference type="WBParaSite" id="Pan_g22693.t1"/>
    </source>
</evidence>
<feature type="compositionally biased region" description="Basic and acidic residues" evidence="7">
    <location>
        <begin position="1"/>
        <end position="11"/>
    </location>
</feature>
<reference evidence="11" key="2">
    <citation type="submission" date="2020-10" db="UniProtKB">
        <authorList>
            <consortium name="WormBaseParasite"/>
        </authorList>
    </citation>
    <scope>IDENTIFICATION</scope>
</reference>
<dbReference type="Pfam" id="PF07717">
    <property type="entry name" value="OB_NTP_bind"/>
    <property type="match status" value="1"/>
</dbReference>
<dbReference type="Proteomes" id="UP000492821">
    <property type="component" value="Unassembled WGS sequence"/>
</dbReference>
<evidence type="ECO:0000313" key="10">
    <source>
        <dbReference type="Proteomes" id="UP000492821"/>
    </source>
</evidence>
<accession>A0A7E4VNH0</accession>
<evidence type="ECO:0000256" key="1">
    <source>
        <dbReference type="ARBA" id="ARBA00012552"/>
    </source>
</evidence>
<dbReference type="AlphaFoldDB" id="A0A7E4VNH0"/>
<evidence type="ECO:0000256" key="3">
    <source>
        <dbReference type="ARBA" id="ARBA00022801"/>
    </source>
</evidence>
<evidence type="ECO:0000256" key="4">
    <source>
        <dbReference type="ARBA" id="ARBA00022806"/>
    </source>
</evidence>
<feature type="region of interest" description="Disordered" evidence="7">
    <location>
        <begin position="1"/>
        <end position="21"/>
    </location>
</feature>
<evidence type="ECO:0000256" key="5">
    <source>
        <dbReference type="ARBA" id="ARBA00022840"/>
    </source>
</evidence>
<dbReference type="GO" id="GO:0005524">
    <property type="term" value="F:ATP binding"/>
    <property type="evidence" value="ECO:0007669"/>
    <property type="project" value="UniProtKB-KW"/>
</dbReference>
<dbReference type="GO" id="GO:0016787">
    <property type="term" value="F:hydrolase activity"/>
    <property type="evidence" value="ECO:0007669"/>
    <property type="project" value="UniProtKB-KW"/>
</dbReference>
<dbReference type="SUPFAM" id="SSF52540">
    <property type="entry name" value="P-loop containing nucleoside triphosphate hydrolases"/>
    <property type="match status" value="1"/>
</dbReference>
<dbReference type="CDD" id="cd18791">
    <property type="entry name" value="SF2_C_RHA"/>
    <property type="match status" value="1"/>
</dbReference>
<dbReference type="InterPro" id="IPR014001">
    <property type="entry name" value="Helicase_ATP-bd"/>
</dbReference>
<dbReference type="Gene3D" id="3.40.50.300">
    <property type="entry name" value="P-loop containing nucleotide triphosphate hydrolases"/>
    <property type="match status" value="2"/>
</dbReference>
<dbReference type="GO" id="GO:0045943">
    <property type="term" value="P:positive regulation of transcription by RNA polymerase I"/>
    <property type="evidence" value="ECO:0007669"/>
    <property type="project" value="TreeGrafter"/>
</dbReference>
<dbReference type="InterPro" id="IPR001650">
    <property type="entry name" value="Helicase_C-like"/>
</dbReference>
<dbReference type="SMART" id="SM00487">
    <property type="entry name" value="DEXDc"/>
    <property type="match status" value="1"/>
</dbReference>
<dbReference type="PANTHER" id="PTHR18934:SF118">
    <property type="entry name" value="ATP-DEPENDENT RNA HELICASE DHX33"/>
    <property type="match status" value="1"/>
</dbReference>